<proteinExistence type="inferred from homology"/>
<keyword evidence="3" id="KW-0809">Transit peptide</keyword>
<sequence length="295" mass="34270">MAAKFLIWRGSQILSNICTNPCVSSGLKGHVRIASILGNLSWSRCSLDVRRSYCTSTSFKTQEDLQPAENIYSAVCVERLPLITPDKTDLARKYEELQDQIELEKSALSEDEAQVRQVTERKKKLTERDEDENLEVAQFEEKRKEFHEEQEEEFRQFQPANRETEADRNNDLKSINRKLEQTLILLLKNKKSSWEMPLAAIQDKETLRQTAERMIKQACGTDINVKFISNAPAGVLKTASKNTRHLNRVFFYKACYVGGSIHLSEEYEDYVWVTRDEIKDFLKPDYCNTVLRFVR</sequence>
<dbReference type="OMA" id="MLPRYCK"/>
<dbReference type="GO" id="GO:0005743">
    <property type="term" value="C:mitochondrial inner membrane"/>
    <property type="evidence" value="ECO:0007669"/>
    <property type="project" value="UniProtKB-ARBA"/>
</dbReference>
<evidence type="ECO:0000256" key="3">
    <source>
        <dbReference type="ARBA" id="ARBA00022946"/>
    </source>
</evidence>
<evidence type="ECO:0000256" key="4">
    <source>
        <dbReference type="ARBA" id="ARBA00022980"/>
    </source>
</evidence>
<evidence type="ECO:0000256" key="2">
    <source>
        <dbReference type="ARBA" id="ARBA00009070"/>
    </source>
</evidence>
<evidence type="ECO:0000256" key="10">
    <source>
        <dbReference type="SAM" id="MobiDB-lite"/>
    </source>
</evidence>
<accession>A0A913XRZ8</accession>
<dbReference type="AlphaFoldDB" id="A0A913XRZ8"/>
<dbReference type="RefSeq" id="XP_020908779.1">
    <property type="nucleotide sequence ID" value="XM_021053120.2"/>
</dbReference>
<dbReference type="GO" id="GO:0005762">
    <property type="term" value="C:mitochondrial large ribosomal subunit"/>
    <property type="evidence" value="ECO:0007669"/>
    <property type="project" value="TreeGrafter"/>
</dbReference>
<keyword evidence="13" id="KW-1185">Reference proteome</keyword>
<dbReference type="InterPro" id="IPR015797">
    <property type="entry name" value="NUDIX_hydrolase-like_dom_sf"/>
</dbReference>
<dbReference type="Gene3D" id="3.90.79.10">
    <property type="entry name" value="Nucleoside Triphosphate Pyrophosphohydrolase"/>
    <property type="match status" value="1"/>
</dbReference>
<evidence type="ECO:0000256" key="8">
    <source>
        <dbReference type="ARBA" id="ARBA00035534"/>
    </source>
</evidence>
<evidence type="ECO:0000256" key="7">
    <source>
        <dbReference type="ARBA" id="ARBA00035190"/>
    </source>
</evidence>
<dbReference type="CDD" id="cd04661">
    <property type="entry name" value="NUDIX_MRP_L46"/>
    <property type="match status" value="1"/>
</dbReference>
<protein>
    <recommendedName>
        <fullName evidence="7">Large ribosomal subunit protein mL46</fullName>
    </recommendedName>
    <alternativeName>
        <fullName evidence="8">39S ribosomal protein L46, mitochondrial</fullName>
    </alternativeName>
</protein>
<comment type="similarity">
    <text evidence="2">Belongs to the mitochondrion-specific ribosomal protein mL46 family.</text>
</comment>
<evidence type="ECO:0000256" key="6">
    <source>
        <dbReference type="ARBA" id="ARBA00023274"/>
    </source>
</evidence>
<feature type="region of interest" description="Disordered" evidence="10">
    <location>
        <begin position="151"/>
        <end position="172"/>
    </location>
</feature>
<dbReference type="InterPro" id="IPR040008">
    <property type="entry name" value="Ribosomal_mL46"/>
</dbReference>
<dbReference type="EnsemblMetazoa" id="XM_021053120.2">
    <property type="protein sequence ID" value="XP_020908779.1"/>
    <property type="gene ID" value="LOC110246754"/>
</dbReference>
<comment type="subcellular location">
    <subcellularLocation>
        <location evidence="1">Mitochondrion</location>
    </subcellularLocation>
</comment>
<dbReference type="GO" id="GO:0003735">
    <property type="term" value="F:structural constituent of ribosome"/>
    <property type="evidence" value="ECO:0007669"/>
    <property type="project" value="InterPro"/>
</dbReference>
<dbReference type="InterPro" id="IPR033650">
    <property type="entry name" value="Ribosomal_mL46_NUDIX"/>
</dbReference>
<keyword evidence="6" id="KW-0687">Ribonucleoprotein</keyword>
<keyword evidence="4" id="KW-0689">Ribosomal protein</keyword>
<feature type="compositionally biased region" description="Basic and acidic residues" evidence="10">
    <location>
        <begin position="162"/>
        <end position="171"/>
    </location>
</feature>
<name>A0A913XRZ8_EXADI</name>
<dbReference type="PANTHER" id="PTHR13124">
    <property type="entry name" value="39S RIBOSOMAL PROTEIN L46, MITOCHONDRIAL PRECURSOR-RELATED"/>
    <property type="match status" value="1"/>
</dbReference>
<feature type="coiled-coil region" evidence="9">
    <location>
        <begin position="87"/>
        <end position="142"/>
    </location>
</feature>
<evidence type="ECO:0000313" key="13">
    <source>
        <dbReference type="Proteomes" id="UP000887567"/>
    </source>
</evidence>
<dbReference type="OrthoDB" id="194611at2759"/>
<feature type="domain" description="Large ribosomal subunit protein mL46 N-terminal" evidence="11">
    <location>
        <begin position="70"/>
        <end position="167"/>
    </location>
</feature>
<dbReference type="FunFam" id="3.90.79.10:FF:000018">
    <property type="entry name" value="39S ribosomal protein L46, mitochondrial"/>
    <property type="match status" value="1"/>
</dbReference>
<dbReference type="PANTHER" id="PTHR13124:SF12">
    <property type="entry name" value="LARGE RIBOSOMAL SUBUNIT PROTEIN ML46"/>
    <property type="match status" value="1"/>
</dbReference>
<keyword evidence="5" id="KW-0496">Mitochondrion</keyword>
<evidence type="ECO:0000256" key="1">
    <source>
        <dbReference type="ARBA" id="ARBA00004173"/>
    </source>
</evidence>
<evidence type="ECO:0000313" key="12">
    <source>
        <dbReference type="EnsemblMetazoa" id="XP_020908779.1"/>
    </source>
</evidence>
<organism evidence="12 13">
    <name type="scientific">Exaiptasia diaphana</name>
    <name type="common">Tropical sea anemone</name>
    <name type="synonym">Aiptasia pulchella</name>
    <dbReference type="NCBI Taxonomy" id="2652724"/>
    <lineage>
        <taxon>Eukaryota</taxon>
        <taxon>Metazoa</taxon>
        <taxon>Cnidaria</taxon>
        <taxon>Anthozoa</taxon>
        <taxon>Hexacorallia</taxon>
        <taxon>Actiniaria</taxon>
        <taxon>Aiptasiidae</taxon>
        <taxon>Exaiptasia</taxon>
    </lineage>
</organism>
<dbReference type="Proteomes" id="UP000887567">
    <property type="component" value="Unplaced"/>
</dbReference>
<dbReference type="Pfam" id="PF11788">
    <property type="entry name" value="MRP-L46"/>
    <property type="match status" value="1"/>
</dbReference>
<evidence type="ECO:0000259" key="11">
    <source>
        <dbReference type="Pfam" id="PF11788"/>
    </source>
</evidence>
<dbReference type="KEGG" id="epa:110246754"/>
<evidence type="ECO:0000256" key="5">
    <source>
        <dbReference type="ARBA" id="ARBA00023128"/>
    </source>
</evidence>
<keyword evidence="9" id="KW-0175">Coiled coil</keyword>
<evidence type="ECO:0000256" key="9">
    <source>
        <dbReference type="SAM" id="Coils"/>
    </source>
</evidence>
<dbReference type="InterPro" id="IPR021757">
    <property type="entry name" value="Ribosomal_mL46_N"/>
</dbReference>
<dbReference type="SUPFAM" id="SSF55811">
    <property type="entry name" value="Nudix"/>
    <property type="match status" value="1"/>
</dbReference>
<reference evidence="12" key="1">
    <citation type="submission" date="2022-11" db="UniProtKB">
        <authorList>
            <consortium name="EnsemblMetazoa"/>
        </authorList>
    </citation>
    <scope>IDENTIFICATION</scope>
</reference>
<dbReference type="GeneID" id="110246754"/>